<reference evidence="3" key="1">
    <citation type="journal article" date="2019" name="Int. J. Syst. Evol. Microbiol.">
        <title>The Global Catalogue of Microorganisms (GCM) 10K type strain sequencing project: providing services to taxonomists for standard genome sequencing and annotation.</title>
        <authorList>
            <consortium name="The Broad Institute Genomics Platform"/>
            <consortium name="The Broad Institute Genome Sequencing Center for Infectious Disease"/>
            <person name="Wu L."/>
            <person name="Ma J."/>
        </authorList>
    </citation>
    <scope>NUCLEOTIDE SEQUENCE [LARGE SCALE GENOMIC DNA]</scope>
    <source>
        <strain evidence="3">JCM 3296</strain>
    </source>
</reference>
<dbReference type="InterPro" id="IPR043917">
    <property type="entry name" value="DUF5753"/>
</dbReference>
<comment type="caution">
    <text evidence="2">The sequence shown here is derived from an EMBL/GenBank/DDBJ whole genome shotgun (WGS) entry which is preliminary data.</text>
</comment>
<proteinExistence type="predicted"/>
<organism evidence="2 3">
    <name type="scientific">Lentzea flava</name>
    <dbReference type="NCBI Taxonomy" id="103732"/>
    <lineage>
        <taxon>Bacteria</taxon>
        <taxon>Bacillati</taxon>
        <taxon>Actinomycetota</taxon>
        <taxon>Actinomycetes</taxon>
        <taxon>Pseudonocardiales</taxon>
        <taxon>Pseudonocardiaceae</taxon>
        <taxon>Lentzea</taxon>
    </lineage>
</organism>
<dbReference type="EMBL" id="BMRE01000004">
    <property type="protein sequence ID" value="GGU26752.1"/>
    <property type="molecule type" value="Genomic_DNA"/>
</dbReference>
<accession>A0ABQ2UG55</accession>
<feature type="domain" description="DUF5753" evidence="1">
    <location>
        <begin position="6"/>
        <end position="178"/>
    </location>
</feature>
<keyword evidence="3" id="KW-1185">Reference proteome</keyword>
<evidence type="ECO:0000313" key="2">
    <source>
        <dbReference type="EMBL" id="GGU26752.1"/>
    </source>
</evidence>
<dbReference type="Proteomes" id="UP000649573">
    <property type="component" value="Unassembled WGS sequence"/>
</dbReference>
<name>A0ABQ2UG55_9PSEU</name>
<evidence type="ECO:0000313" key="3">
    <source>
        <dbReference type="Proteomes" id="UP000649573"/>
    </source>
</evidence>
<dbReference type="RefSeq" id="WP_229812386.1">
    <property type="nucleotide sequence ID" value="NZ_BMRE01000004.1"/>
</dbReference>
<evidence type="ECO:0000259" key="1">
    <source>
        <dbReference type="Pfam" id="PF19054"/>
    </source>
</evidence>
<gene>
    <name evidence="2" type="ORF">GCM10010178_18960</name>
</gene>
<protein>
    <recommendedName>
        <fullName evidence="1">DUF5753 domain-containing protein</fullName>
    </recommendedName>
</protein>
<dbReference type="Pfam" id="PF19054">
    <property type="entry name" value="DUF5753"/>
    <property type="match status" value="1"/>
</dbReference>
<sequence>MPEWFQRYTGDEPHANEVRAWHSERIPAWLEAEPYTFAMFAPESADEIADHLRLREERRVLFSSSSPPRYHVVFSESSFWRSPGGPGVAVDQIRHLLGLAAEHDWLHVRVIPFEVSMRYSAPDFTLMSMGDTDYVYVEHLNGALYLDKPEDRHAYEEYWKDVVRLALTEAGSREFLERLVRELRDRMSR</sequence>